<comment type="caution">
    <text evidence="1">The sequence shown here is derived from an EMBL/GenBank/DDBJ whole genome shotgun (WGS) entry which is preliminary data.</text>
</comment>
<dbReference type="EMBL" id="JANHOG010000245">
    <property type="protein sequence ID" value="KAJ3556386.1"/>
    <property type="molecule type" value="Genomic_DNA"/>
</dbReference>
<proteinExistence type="predicted"/>
<accession>A0ACC1TAC1</accession>
<keyword evidence="2" id="KW-1185">Reference proteome</keyword>
<organism evidence="1 2">
    <name type="scientific">Phlebia brevispora</name>
    <dbReference type="NCBI Taxonomy" id="194682"/>
    <lineage>
        <taxon>Eukaryota</taxon>
        <taxon>Fungi</taxon>
        <taxon>Dikarya</taxon>
        <taxon>Basidiomycota</taxon>
        <taxon>Agaricomycotina</taxon>
        <taxon>Agaricomycetes</taxon>
        <taxon>Polyporales</taxon>
        <taxon>Meruliaceae</taxon>
        <taxon>Phlebia</taxon>
    </lineage>
</organism>
<gene>
    <name evidence="1" type="ORF">NM688_g2053</name>
</gene>
<dbReference type="Proteomes" id="UP001148662">
    <property type="component" value="Unassembled WGS sequence"/>
</dbReference>
<reference evidence="1" key="1">
    <citation type="submission" date="2022-07" db="EMBL/GenBank/DDBJ databases">
        <title>Genome Sequence of Phlebia brevispora.</title>
        <authorList>
            <person name="Buettner E."/>
        </authorList>
    </citation>
    <scope>NUCLEOTIDE SEQUENCE</scope>
    <source>
        <strain evidence="1">MPL23</strain>
    </source>
</reference>
<name>A0ACC1TAC1_9APHY</name>
<sequence>MPSVAQHCSFVLLADFDIDRGAQLTYQFPQPLGTDEGLLANLMLPDGAERQAEDWTIFFLNQTPFNSIAPVLALESPDINEVHHEEEEEEDRPELLYVLNLVRTKLDKTVRRGAIVKAMAICTPHSFIEIFKPVLLMALDDYFANPSQDCLARLFDAVNSMDISMAPTLTRYEKLIMRTSERKDVFVEKFEEPRPYTTEISVAQTHKAGDSVGSHSSFEESILMRTLDDRGKGKDVDKKASGGGALSLQPSNQHSPSEASFSLDGSAVWVESGDQTYTYGSSSAGSGGSRSTSLRGRKSTDASSSSSSHHNRDRSGAVTPSANASAPVLKDTHYFPATIEYNDHQLPIRLPLSTFPEEVGDYSLIQLVQTFSQPSTVITGPQHPHLHTSGNQTHPIIILFNALVTGKRIIFLGHHRPAGQVSNYVLSACALGSGCGIVLRGFIKRAFPYANLTNREEWESIPGYIAGVTNPIFESSGSWDLLCDIGTSRMLISKDIHTTYPASTSVPPGQLLTRTGTLKAEGSVGSEEEMAVRPSKELNAMQKAEFIGKFDNADNIFIDDIISAISLHYGEAHVRARFTEYAARFVRIAARYEEDVLAMTTSIGYPNTTYTEYHGDRPQLGSGICFLDEATGARELAANASRIDAWRRTESYQLFQHDFMKLKLQSPIQGIDVAHQLWRLRHSKRMPDGEVELIMRTLAENIQTYDQVTELLSLLPPHHQGLQPLSFGLFHQQESIRDLTVEIFNELRSYPVGVQFLQSLNHFQRYAYVRQAHERENRLLREQNTLTIPPSFVSRTPSNRSESSLAAG</sequence>
<evidence type="ECO:0000313" key="1">
    <source>
        <dbReference type="EMBL" id="KAJ3556386.1"/>
    </source>
</evidence>
<protein>
    <submittedName>
        <fullName evidence="1">Uncharacterized protein</fullName>
    </submittedName>
</protein>
<evidence type="ECO:0000313" key="2">
    <source>
        <dbReference type="Proteomes" id="UP001148662"/>
    </source>
</evidence>